<dbReference type="PANTHER" id="PTHR34568">
    <property type="entry name" value="RRM DOMAIN-CONTAINING PROTEIN"/>
    <property type="match status" value="1"/>
</dbReference>
<feature type="domain" description="AT3G52170-like helix-turn-helix" evidence="2">
    <location>
        <begin position="66"/>
        <end position="115"/>
    </location>
</feature>
<comment type="caution">
    <text evidence="3">The sequence shown here is derived from an EMBL/GenBank/DDBJ whole genome shotgun (WGS) entry which is preliminary data.</text>
</comment>
<evidence type="ECO:0000313" key="3">
    <source>
        <dbReference type="EMBL" id="GKV21531.1"/>
    </source>
</evidence>
<keyword evidence="4" id="KW-1185">Reference proteome</keyword>
<feature type="compositionally biased region" description="Polar residues" evidence="1">
    <location>
        <begin position="346"/>
        <end position="357"/>
    </location>
</feature>
<dbReference type="Proteomes" id="UP001054252">
    <property type="component" value="Unassembled WGS sequence"/>
</dbReference>
<feature type="region of interest" description="Disordered" evidence="1">
    <location>
        <begin position="43"/>
        <end position="66"/>
    </location>
</feature>
<accession>A0AAV5K8J7</accession>
<protein>
    <recommendedName>
        <fullName evidence="2">AT3G52170-like helix-turn-helix domain-containing protein</fullName>
    </recommendedName>
</protein>
<name>A0AAV5K8J7_9ROSI</name>
<evidence type="ECO:0000313" key="4">
    <source>
        <dbReference type="Proteomes" id="UP001054252"/>
    </source>
</evidence>
<organism evidence="3 4">
    <name type="scientific">Rubroshorea leprosula</name>
    <dbReference type="NCBI Taxonomy" id="152421"/>
    <lineage>
        <taxon>Eukaryota</taxon>
        <taxon>Viridiplantae</taxon>
        <taxon>Streptophyta</taxon>
        <taxon>Embryophyta</taxon>
        <taxon>Tracheophyta</taxon>
        <taxon>Spermatophyta</taxon>
        <taxon>Magnoliopsida</taxon>
        <taxon>eudicotyledons</taxon>
        <taxon>Gunneridae</taxon>
        <taxon>Pentapetalae</taxon>
        <taxon>rosids</taxon>
        <taxon>malvids</taxon>
        <taxon>Malvales</taxon>
        <taxon>Dipterocarpaceae</taxon>
        <taxon>Rubroshorea</taxon>
    </lineage>
</organism>
<dbReference type="PANTHER" id="PTHR34568:SF4">
    <property type="entry name" value="OS02G0638000 PROTEIN"/>
    <property type="match status" value="1"/>
</dbReference>
<dbReference type="AlphaFoldDB" id="A0AAV5K8J7"/>
<dbReference type="EMBL" id="BPVZ01000057">
    <property type="protein sequence ID" value="GKV21531.1"/>
    <property type="molecule type" value="Genomic_DNA"/>
</dbReference>
<evidence type="ECO:0000259" key="2">
    <source>
        <dbReference type="Pfam" id="PF25896"/>
    </source>
</evidence>
<evidence type="ECO:0000256" key="1">
    <source>
        <dbReference type="SAM" id="MobiDB-lite"/>
    </source>
</evidence>
<dbReference type="InterPro" id="IPR058941">
    <property type="entry name" value="HTH_AT3G52170-like"/>
</dbReference>
<gene>
    <name evidence="3" type="ORF">SLEP1_g31506</name>
</gene>
<proteinExistence type="predicted"/>
<sequence length="381" mass="42675">MMQVARGGRIFCPKNCASFSPSTSKTAFAEGRNGVWVSNFQRRGRSQAASVPSDTPNPQNARKRVPKKERYAMVASFVSKYKLNHAGKFPTVSVVQKEVGGSYYIIRKLVQELEYKSKLCSSDNKTEKLSEKEVPKEVESLAEGEGEVVSPAVGIQDGSQTVAMGNQLEAEGELKVEMTLSQELVKLHSSDGNDFVLEESKLLKGDEGTFEKSKNNTREDFQKASDNLLEVPEDGKLEEIEGIPLQDVLEQDLDTFSPEIRHLKEKVEKPSDQHLEMTVDGKEEEIHGAQAKISAVKSQPKEETELEDSEEDKKLEIVSQNLLDSDGPEIKVKKNQQSMEDEKSVKNISSQQTNDAKLKNSTLWEDLKSLADRFVNMWKKF</sequence>
<dbReference type="Pfam" id="PF25896">
    <property type="entry name" value="HTH_AT3G52170"/>
    <property type="match status" value="1"/>
</dbReference>
<feature type="compositionally biased region" description="Polar residues" evidence="1">
    <location>
        <begin position="43"/>
        <end position="60"/>
    </location>
</feature>
<dbReference type="InterPro" id="IPR058942">
    <property type="entry name" value="AT3G52170-like"/>
</dbReference>
<feature type="region of interest" description="Disordered" evidence="1">
    <location>
        <begin position="290"/>
        <end position="312"/>
    </location>
</feature>
<feature type="region of interest" description="Disordered" evidence="1">
    <location>
        <begin position="326"/>
        <end position="357"/>
    </location>
</feature>
<reference evidence="3 4" key="1">
    <citation type="journal article" date="2021" name="Commun. Biol.">
        <title>The genome of Shorea leprosula (Dipterocarpaceae) highlights the ecological relevance of drought in aseasonal tropical rainforests.</title>
        <authorList>
            <person name="Ng K.K.S."/>
            <person name="Kobayashi M.J."/>
            <person name="Fawcett J.A."/>
            <person name="Hatakeyama M."/>
            <person name="Paape T."/>
            <person name="Ng C.H."/>
            <person name="Ang C.C."/>
            <person name="Tnah L.H."/>
            <person name="Lee C.T."/>
            <person name="Nishiyama T."/>
            <person name="Sese J."/>
            <person name="O'Brien M.J."/>
            <person name="Copetti D."/>
            <person name="Mohd Noor M.I."/>
            <person name="Ong R.C."/>
            <person name="Putra M."/>
            <person name="Sireger I.Z."/>
            <person name="Indrioko S."/>
            <person name="Kosugi Y."/>
            <person name="Izuno A."/>
            <person name="Isagi Y."/>
            <person name="Lee S.L."/>
            <person name="Shimizu K.K."/>
        </authorList>
    </citation>
    <scope>NUCLEOTIDE SEQUENCE [LARGE SCALE GENOMIC DNA]</scope>
    <source>
        <strain evidence="3">214</strain>
    </source>
</reference>